<evidence type="ECO:0000256" key="1">
    <source>
        <dbReference type="ARBA" id="ARBA00004370"/>
    </source>
</evidence>
<evidence type="ECO:0000256" key="4">
    <source>
        <dbReference type="ARBA" id="ARBA00023136"/>
    </source>
</evidence>
<reference evidence="8" key="1">
    <citation type="submission" date="2022-01" db="EMBL/GenBank/DDBJ databases">
        <authorList>
            <person name="Braso-Vives M."/>
        </authorList>
    </citation>
    <scope>NUCLEOTIDE SEQUENCE</scope>
</reference>
<name>A0A8K0EEY9_BRALA</name>
<keyword evidence="3 6" id="KW-1133">Transmembrane helix</keyword>
<dbReference type="InterPro" id="IPR052921">
    <property type="entry name" value="GPCR1_Superfamily_Member"/>
</dbReference>
<dbReference type="OrthoDB" id="9827639at2759"/>
<dbReference type="InterPro" id="IPR017452">
    <property type="entry name" value="GPCR_Rhodpsn_7TM"/>
</dbReference>
<comment type="subcellular location">
    <subcellularLocation>
        <location evidence="1">Membrane</location>
    </subcellularLocation>
</comment>
<dbReference type="PANTHER" id="PTHR26451:SF897">
    <property type="entry name" value="TRACE AMINE-ASSOCIATED RECEPTOR 5-LIKE"/>
    <property type="match status" value="1"/>
</dbReference>
<keyword evidence="4 6" id="KW-0472">Membrane</keyword>
<dbReference type="Gene3D" id="1.20.1070.10">
    <property type="entry name" value="Rhodopsin 7-helix transmembrane proteins"/>
    <property type="match status" value="1"/>
</dbReference>
<dbReference type="InterPro" id="IPR000276">
    <property type="entry name" value="GPCR_Rhodpsn"/>
</dbReference>
<dbReference type="GO" id="GO:0004930">
    <property type="term" value="F:G protein-coupled receptor activity"/>
    <property type="evidence" value="ECO:0007669"/>
    <property type="project" value="InterPro"/>
</dbReference>
<dbReference type="Proteomes" id="UP000838412">
    <property type="component" value="Chromosome 18"/>
</dbReference>
<feature type="transmembrane region" description="Helical" evidence="6">
    <location>
        <begin position="64"/>
        <end position="83"/>
    </location>
</feature>
<evidence type="ECO:0000256" key="5">
    <source>
        <dbReference type="SAM" id="MobiDB-lite"/>
    </source>
</evidence>
<gene>
    <name evidence="8" type="primary">ADRB2</name>
    <name evidence="8" type="ORF">BLAG_LOCUS11213</name>
</gene>
<organism evidence="8 9">
    <name type="scientific">Branchiostoma lanceolatum</name>
    <name type="common">Common lancelet</name>
    <name type="synonym">Amphioxus lanceolatum</name>
    <dbReference type="NCBI Taxonomy" id="7740"/>
    <lineage>
        <taxon>Eukaryota</taxon>
        <taxon>Metazoa</taxon>
        <taxon>Chordata</taxon>
        <taxon>Cephalochordata</taxon>
        <taxon>Leptocardii</taxon>
        <taxon>Amphioxiformes</taxon>
        <taxon>Branchiostomatidae</taxon>
        <taxon>Branchiostoma</taxon>
    </lineage>
</organism>
<evidence type="ECO:0000256" key="2">
    <source>
        <dbReference type="ARBA" id="ARBA00022692"/>
    </source>
</evidence>
<feature type="transmembrane region" description="Helical" evidence="6">
    <location>
        <begin position="272"/>
        <end position="295"/>
    </location>
</feature>
<feature type="transmembrane region" description="Helical" evidence="6">
    <location>
        <begin position="32"/>
        <end position="52"/>
    </location>
</feature>
<dbReference type="PANTHER" id="PTHR26451">
    <property type="entry name" value="G_PROTEIN_RECEP_F1_2 DOMAIN-CONTAINING PROTEIN"/>
    <property type="match status" value="1"/>
</dbReference>
<dbReference type="FunFam" id="1.20.1070.10:FF:000767">
    <property type="entry name" value="Uncharacterized protein"/>
    <property type="match status" value="1"/>
</dbReference>
<dbReference type="AlphaFoldDB" id="A0A8K0EEY9"/>
<protein>
    <submittedName>
        <fullName evidence="8">ADRB2 protein</fullName>
    </submittedName>
</protein>
<dbReference type="PROSITE" id="PS50262">
    <property type="entry name" value="G_PROTEIN_RECEP_F1_2"/>
    <property type="match status" value="1"/>
</dbReference>
<evidence type="ECO:0000313" key="9">
    <source>
        <dbReference type="Proteomes" id="UP000838412"/>
    </source>
</evidence>
<evidence type="ECO:0000256" key="6">
    <source>
        <dbReference type="SAM" id="Phobius"/>
    </source>
</evidence>
<accession>A0A8K0EEY9</accession>
<evidence type="ECO:0000259" key="7">
    <source>
        <dbReference type="PROSITE" id="PS50262"/>
    </source>
</evidence>
<keyword evidence="2 6" id="KW-0812">Transmembrane</keyword>
<keyword evidence="9" id="KW-1185">Reference proteome</keyword>
<sequence length="512" mass="56785">MMEQDTDGLSSKDGDDHVLSLDSTFRDLQTTYLILSLVLSVGCGLLLIFLVWKKEYLQKPSHYLRCNLAIDDIIFTSCLIPFRTYLLFQQDVSGQQLWCTARMLVAPTSLASMFGTYLMMAVDLYHFVRNPLHYHDRVTTKRVIVGIITIRALSLFFGLGYVAFGGLPTYSLLCEYDPANEVSAIFKNTLLLFYILAVLLITVLYYCVFKEARRQQERDENRDLWIFQTKAFKMMAPHATVLTVSVATIAFQLVMGRALIGKEHMSQHALYIADHVAILLFLTVSSIANPIIYSFRLPEFRRACKELCGLRTNQPVAPAPRHRDVEMAAITGPGQTAPATGLAPALSLTSTEGPQVTAEEAPSNQVVPGLRKSATEFAAAQNSGQKTPPEDVPYDQAQKQTTQPDMSPGQAPCTAYHGWKTPLKRPVQLTVRAEVHAEPTSRSGEDVTEALPGQLHLDPESADVYVPTPTLDSETDQATEGHAMDQFALKSPPARPKTAWQEDTSQCNKGQP</sequence>
<dbReference type="PRINTS" id="PR00237">
    <property type="entry name" value="GPCRRHODOPSN"/>
</dbReference>
<feature type="transmembrane region" description="Helical" evidence="6">
    <location>
        <begin position="103"/>
        <end position="122"/>
    </location>
</feature>
<feature type="region of interest" description="Disordered" evidence="5">
    <location>
        <begin position="458"/>
        <end position="512"/>
    </location>
</feature>
<feature type="region of interest" description="Disordered" evidence="5">
    <location>
        <begin position="377"/>
        <end position="418"/>
    </location>
</feature>
<feature type="domain" description="G-protein coupled receptors family 1 profile" evidence="7">
    <location>
        <begin position="43"/>
        <end position="293"/>
    </location>
</feature>
<evidence type="ECO:0000256" key="3">
    <source>
        <dbReference type="ARBA" id="ARBA00022989"/>
    </source>
</evidence>
<dbReference type="Pfam" id="PF00001">
    <property type="entry name" value="7tm_1"/>
    <property type="match status" value="1"/>
</dbReference>
<feature type="compositionally biased region" description="Polar residues" evidence="5">
    <location>
        <begin position="501"/>
        <end position="512"/>
    </location>
</feature>
<proteinExistence type="predicted"/>
<dbReference type="SUPFAM" id="SSF81321">
    <property type="entry name" value="Family A G protein-coupled receptor-like"/>
    <property type="match status" value="1"/>
</dbReference>
<dbReference type="EMBL" id="OV696703">
    <property type="protein sequence ID" value="CAH1250528.1"/>
    <property type="molecule type" value="Genomic_DNA"/>
</dbReference>
<feature type="transmembrane region" description="Helical" evidence="6">
    <location>
        <begin position="143"/>
        <end position="164"/>
    </location>
</feature>
<feature type="transmembrane region" description="Helical" evidence="6">
    <location>
        <begin position="239"/>
        <end position="260"/>
    </location>
</feature>
<feature type="transmembrane region" description="Helical" evidence="6">
    <location>
        <begin position="184"/>
        <end position="208"/>
    </location>
</feature>
<dbReference type="CDD" id="cd00637">
    <property type="entry name" value="7tm_classA_rhodopsin-like"/>
    <property type="match status" value="1"/>
</dbReference>
<dbReference type="SMART" id="SM01381">
    <property type="entry name" value="7TM_GPCR_Srsx"/>
    <property type="match status" value="1"/>
</dbReference>
<feature type="region of interest" description="Disordered" evidence="5">
    <location>
        <begin position="348"/>
        <end position="367"/>
    </location>
</feature>
<dbReference type="GO" id="GO:0016020">
    <property type="term" value="C:membrane"/>
    <property type="evidence" value="ECO:0007669"/>
    <property type="project" value="UniProtKB-SubCell"/>
</dbReference>
<evidence type="ECO:0000313" key="8">
    <source>
        <dbReference type="EMBL" id="CAH1250528.1"/>
    </source>
</evidence>